<gene>
    <name evidence="3" type="ORF">GCM10025881_02970</name>
</gene>
<dbReference type="EMBL" id="BSVB01000001">
    <property type="protein sequence ID" value="GMA93473.1"/>
    <property type="molecule type" value="Genomic_DNA"/>
</dbReference>
<accession>A0ABQ6JYZ1</accession>
<dbReference type="InterPro" id="IPR005471">
    <property type="entry name" value="Tscrpt_reg_IclR_N"/>
</dbReference>
<dbReference type="Proteomes" id="UP001157034">
    <property type="component" value="Unassembled WGS sequence"/>
</dbReference>
<dbReference type="Pfam" id="PF09339">
    <property type="entry name" value="HTH_IclR"/>
    <property type="match status" value="1"/>
</dbReference>
<evidence type="ECO:0000259" key="2">
    <source>
        <dbReference type="Pfam" id="PF09339"/>
    </source>
</evidence>
<evidence type="ECO:0000313" key="3">
    <source>
        <dbReference type="EMBL" id="GMA93473.1"/>
    </source>
</evidence>
<dbReference type="CDD" id="cd00090">
    <property type="entry name" value="HTH_ARSR"/>
    <property type="match status" value="1"/>
</dbReference>
<name>A0ABQ6JYZ1_9MICO</name>
<dbReference type="SUPFAM" id="SSF46785">
    <property type="entry name" value="Winged helix' DNA-binding domain"/>
    <property type="match status" value="1"/>
</dbReference>
<dbReference type="InterPro" id="IPR036388">
    <property type="entry name" value="WH-like_DNA-bd_sf"/>
</dbReference>
<dbReference type="RefSeq" id="WP_284252295.1">
    <property type="nucleotide sequence ID" value="NZ_BSVB01000001.1"/>
</dbReference>
<protein>
    <recommendedName>
        <fullName evidence="2">HTH iclR-type domain-containing protein</fullName>
    </recommendedName>
</protein>
<sequence length="190" mass="20223">MTTPPPLRRSGTRRAEILRTLRDAGGPLGIAEIAQRVGVHLNTVRFHLDALVAAGTVERTRAELRAPGRPPQLYRAAPRMDPAGPRHYRVLAEALVAALAAEADPVGRATEAGRAWGRREASGLAADQADVDASVSADESTELLVGMLDDLGFAPERDQSGAPSRIGLRSCPSWSSRSTTPRSSARSTWA</sequence>
<organism evidence="3 4">
    <name type="scientific">Pseudolysinimonas kribbensis</name>
    <dbReference type="NCBI Taxonomy" id="433641"/>
    <lineage>
        <taxon>Bacteria</taxon>
        <taxon>Bacillati</taxon>
        <taxon>Actinomycetota</taxon>
        <taxon>Actinomycetes</taxon>
        <taxon>Micrococcales</taxon>
        <taxon>Microbacteriaceae</taxon>
        <taxon>Pseudolysinimonas</taxon>
    </lineage>
</organism>
<feature type="region of interest" description="Disordered" evidence="1">
    <location>
        <begin position="154"/>
        <end position="190"/>
    </location>
</feature>
<dbReference type="InterPro" id="IPR036390">
    <property type="entry name" value="WH_DNA-bd_sf"/>
</dbReference>
<evidence type="ECO:0000256" key="1">
    <source>
        <dbReference type="SAM" id="MobiDB-lite"/>
    </source>
</evidence>
<dbReference type="Gene3D" id="1.10.10.10">
    <property type="entry name" value="Winged helix-like DNA-binding domain superfamily/Winged helix DNA-binding domain"/>
    <property type="match status" value="1"/>
</dbReference>
<evidence type="ECO:0000313" key="4">
    <source>
        <dbReference type="Proteomes" id="UP001157034"/>
    </source>
</evidence>
<comment type="caution">
    <text evidence="3">The sequence shown here is derived from an EMBL/GenBank/DDBJ whole genome shotgun (WGS) entry which is preliminary data.</text>
</comment>
<feature type="domain" description="HTH iclR-type" evidence="2">
    <location>
        <begin position="15"/>
        <end position="60"/>
    </location>
</feature>
<reference evidence="4" key="1">
    <citation type="journal article" date="2019" name="Int. J. Syst. Evol. Microbiol.">
        <title>The Global Catalogue of Microorganisms (GCM) 10K type strain sequencing project: providing services to taxonomists for standard genome sequencing and annotation.</title>
        <authorList>
            <consortium name="The Broad Institute Genomics Platform"/>
            <consortium name="The Broad Institute Genome Sequencing Center for Infectious Disease"/>
            <person name="Wu L."/>
            <person name="Ma J."/>
        </authorList>
    </citation>
    <scope>NUCLEOTIDE SEQUENCE [LARGE SCALE GENOMIC DNA]</scope>
    <source>
        <strain evidence="4">NBRC 108894</strain>
    </source>
</reference>
<dbReference type="InterPro" id="IPR011991">
    <property type="entry name" value="ArsR-like_HTH"/>
</dbReference>
<keyword evidence="4" id="KW-1185">Reference proteome</keyword>
<feature type="compositionally biased region" description="Low complexity" evidence="1">
    <location>
        <begin position="172"/>
        <end position="190"/>
    </location>
</feature>
<proteinExistence type="predicted"/>